<accession>A0A151JP06</accession>
<keyword evidence="2" id="KW-1185">Reference proteome</keyword>
<dbReference type="AlphaFoldDB" id="A0A151JP06"/>
<evidence type="ECO:0000313" key="2">
    <source>
        <dbReference type="Proteomes" id="UP000078492"/>
    </source>
</evidence>
<name>A0A151JP06_9HYME</name>
<dbReference type="Proteomes" id="UP000078492">
    <property type="component" value="Unassembled WGS sequence"/>
</dbReference>
<dbReference type="EMBL" id="KQ978850">
    <property type="protein sequence ID" value="KYN27958.1"/>
    <property type="molecule type" value="Genomic_DNA"/>
</dbReference>
<organism evidence="1 2">
    <name type="scientific">Trachymyrmex cornetzi</name>
    <dbReference type="NCBI Taxonomy" id="471704"/>
    <lineage>
        <taxon>Eukaryota</taxon>
        <taxon>Metazoa</taxon>
        <taxon>Ecdysozoa</taxon>
        <taxon>Arthropoda</taxon>
        <taxon>Hexapoda</taxon>
        <taxon>Insecta</taxon>
        <taxon>Pterygota</taxon>
        <taxon>Neoptera</taxon>
        <taxon>Endopterygota</taxon>
        <taxon>Hymenoptera</taxon>
        <taxon>Apocrita</taxon>
        <taxon>Aculeata</taxon>
        <taxon>Formicoidea</taxon>
        <taxon>Formicidae</taxon>
        <taxon>Myrmicinae</taxon>
        <taxon>Trachymyrmex</taxon>
    </lineage>
</organism>
<feature type="non-terminal residue" evidence="1">
    <location>
        <position position="1"/>
    </location>
</feature>
<proteinExistence type="predicted"/>
<sequence>LELNEVNNQAGQQEVIVQSCSIPMEGKNTLYQHCAIPTFRDYLEFKMLAICAQIGSKLNQSTYHGTKSEWIPIGIIQLFPRFLLGASRSTECSVSGRASG</sequence>
<protein>
    <submittedName>
        <fullName evidence="1">Uncharacterized protein</fullName>
    </submittedName>
</protein>
<gene>
    <name evidence="1" type="ORF">ALC57_02635</name>
</gene>
<evidence type="ECO:0000313" key="1">
    <source>
        <dbReference type="EMBL" id="KYN27958.1"/>
    </source>
</evidence>
<reference evidence="1 2" key="1">
    <citation type="submission" date="2015-09" db="EMBL/GenBank/DDBJ databases">
        <title>Trachymyrmex cornetzi WGS genome.</title>
        <authorList>
            <person name="Nygaard S."/>
            <person name="Hu H."/>
            <person name="Boomsma J."/>
            <person name="Zhang G."/>
        </authorList>
    </citation>
    <scope>NUCLEOTIDE SEQUENCE [LARGE SCALE GENOMIC DNA]</scope>
    <source>
        <strain evidence="1">Tcor2-1</strain>
        <tissue evidence="1">Whole body</tissue>
    </source>
</reference>